<reference evidence="2" key="1">
    <citation type="submission" date="2020-01" db="EMBL/GenBank/DDBJ databases">
        <title>Insect and environment-associated Actinomycetes.</title>
        <authorList>
            <person name="Currrie C."/>
            <person name="Chevrette M."/>
            <person name="Carlson C."/>
            <person name="Stubbendieck R."/>
            <person name="Wendt-Pienkowski E."/>
        </authorList>
    </citation>
    <scope>NUCLEOTIDE SEQUENCE</scope>
    <source>
        <strain evidence="2">SID7499</strain>
    </source>
</reference>
<dbReference type="Gene3D" id="3.30.450.20">
    <property type="entry name" value="PAS domain"/>
    <property type="match status" value="1"/>
</dbReference>
<dbReference type="NCBIfam" id="TIGR00229">
    <property type="entry name" value="sensory_box"/>
    <property type="match status" value="1"/>
</dbReference>
<feature type="domain" description="PAS" evidence="1">
    <location>
        <begin position="41"/>
        <end position="76"/>
    </location>
</feature>
<dbReference type="InterPro" id="IPR035965">
    <property type="entry name" value="PAS-like_dom_sf"/>
</dbReference>
<proteinExistence type="predicted"/>
<gene>
    <name evidence="2" type="ORF">G3M58_57750</name>
</gene>
<dbReference type="AlphaFoldDB" id="A0A6G3XEK2"/>
<dbReference type="InterPro" id="IPR000014">
    <property type="entry name" value="PAS"/>
</dbReference>
<name>A0A6G3XEK2_9ACTN</name>
<dbReference type="CDD" id="cd00130">
    <property type="entry name" value="PAS"/>
    <property type="match status" value="1"/>
</dbReference>
<evidence type="ECO:0000313" key="2">
    <source>
        <dbReference type="EMBL" id="NEE16103.1"/>
    </source>
</evidence>
<dbReference type="EMBL" id="JAAGMN010005985">
    <property type="protein sequence ID" value="NEE16103.1"/>
    <property type="molecule type" value="Genomic_DNA"/>
</dbReference>
<dbReference type="InterPro" id="IPR013656">
    <property type="entry name" value="PAS_4"/>
</dbReference>
<evidence type="ECO:0000259" key="1">
    <source>
        <dbReference type="PROSITE" id="PS50112"/>
    </source>
</evidence>
<accession>A0A6G3XEK2</accession>
<protein>
    <submittedName>
        <fullName evidence="2">PAS domain-containing protein</fullName>
    </submittedName>
</protein>
<organism evidence="2">
    <name type="scientific">Streptomyces sp. SID7499</name>
    <dbReference type="NCBI Taxonomy" id="2706086"/>
    <lineage>
        <taxon>Bacteria</taxon>
        <taxon>Bacillati</taxon>
        <taxon>Actinomycetota</taxon>
        <taxon>Actinomycetes</taxon>
        <taxon>Kitasatosporales</taxon>
        <taxon>Streptomycetaceae</taxon>
        <taxon>Streptomyces</taxon>
    </lineage>
</organism>
<comment type="caution">
    <text evidence="2">The sequence shown here is derived from an EMBL/GenBank/DDBJ whole genome shotgun (WGS) entry which is preliminary data.</text>
</comment>
<sequence length="136" mass="14968">RSHLLELTGRWTHPDGDASASRLSGFLVDLGAGPVVPEAADRLPRGILSLDRLGRITYANGLAEELLGHAREELVGHVVWQALSWFGHEAYEDHYRAALMADEPVHFLARRPPSRWLSVSLYPGHDGLSVVLQGTD</sequence>
<dbReference type="PROSITE" id="PS50112">
    <property type="entry name" value="PAS"/>
    <property type="match status" value="1"/>
</dbReference>
<dbReference type="SMART" id="SM00091">
    <property type="entry name" value="PAS"/>
    <property type="match status" value="1"/>
</dbReference>
<dbReference type="Pfam" id="PF08448">
    <property type="entry name" value="PAS_4"/>
    <property type="match status" value="1"/>
</dbReference>
<feature type="non-terminal residue" evidence="2">
    <location>
        <position position="136"/>
    </location>
</feature>
<feature type="non-terminal residue" evidence="2">
    <location>
        <position position="1"/>
    </location>
</feature>
<dbReference type="SUPFAM" id="SSF55785">
    <property type="entry name" value="PYP-like sensor domain (PAS domain)"/>
    <property type="match status" value="1"/>
</dbReference>